<comment type="similarity">
    <text evidence="2">Belongs to the UPF0073 (Hly-III) family.</text>
</comment>
<dbReference type="PANTHER" id="PTHR20855:SF3">
    <property type="entry name" value="LD03007P"/>
    <property type="match status" value="1"/>
</dbReference>
<evidence type="ECO:0000256" key="2">
    <source>
        <dbReference type="ARBA" id="ARBA00008488"/>
    </source>
</evidence>
<dbReference type="AlphaFoldDB" id="K7Z7M7"/>
<feature type="transmembrane region" description="Helical" evidence="8">
    <location>
        <begin position="195"/>
        <end position="214"/>
    </location>
</feature>
<sequence>MLCWKNREVLIYHGERFNSITHLIGAALSVAGTSVLITLATITGDIWKIVATSVYGGMLVLLYTISTLYHSFQGRSKQIFQKLDHIAIYLLIAGTYTPFTLITLRGPWGWWLFGINWALALLGITYELTLSHRTRIPSMIIYVLMGWLVVVAMKPLTAALPATGIFWLALGGLLYTGGIGFFLYDEKVKHFHGIWHLFVLGGSACQYFCILFYLI</sequence>
<name>K7Z7M7_BDEBC</name>
<dbReference type="InterPro" id="IPR005744">
    <property type="entry name" value="Hy-lIII"/>
</dbReference>
<dbReference type="PATRIC" id="fig|1069642.3.peg.615"/>
<dbReference type="Proteomes" id="UP000010074">
    <property type="component" value="Chromosome"/>
</dbReference>
<reference evidence="9 10" key="1">
    <citation type="journal article" date="2012" name="BMC Genomics">
        <title>Genome analysis of a simultaneously predatory and prey-independent, novel Bdellovibrio bacteriovorus from the River Tiber, supports in silico predictions of both ancient and recent lateral gene transfer from diverse bacteria.</title>
        <authorList>
            <person name="Hobley L."/>
            <person name="Lerner T.R."/>
            <person name="Williams L.E."/>
            <person name="Lambert C."/>
            <person name="Till R."/>
            <person name="Milner D.S."/>
            <person name="Basford S.M."/>
            <person name="Capeness M.J."/>
            <person name="Fenton A.K."/>
            <person name="Atterbury R.J."/>
            <person name="Harris M.A."/>
            <person name="Sockett R.E."/>
        </authorList>
    </citation>
    <scope>NUCLEOTIDE SEQUENCE [LARGE SCALE GENOMIC DNA]</scope>
    <source>
        <strain evidence="9 10">Tiberius</strain>
    </source>
</reference>
<keyword evidence="5 8" id="KW-1133">Transmembrane helix</keyword>
<evidence type="ECO:0000313" key="10">
    <source>
        <dbReference type="Proteomes" id="UP000010074"/>
    </source>
</evidence>
<evidence type="ECO:0000256" key="8">
    <source>
        <dbReference type="SAM" id="Phobius"/>
    </source>
</evidence>
<feature type="transmembrane region" description="Helical" evidence="8">
    <location>
        <begin position="20"/>
        <end position="40"/>
    </location>
</feature>
<evidence type="ECO:0000256" key="1">
    <source>
        <dbReference type="ARBA" id="ARBA00004651"/>
    </source>
</evidence>
<protein>
    <submittedName>
        <fullName evidence="9">Hemolysin III</fullName>
    </submittedName>
</protein>
<dbReference type="Pfam" id="PF03006">
    <property type="entry name" value="HlyIII"/>
    <property type="match status" value="1"/>
</dbReference>
<evidence type="ECO:0000256" key="5">
    <source>
        <dbReference type="ARBA" id="ARBA00022989"/>
    </source>
</evidence>
<evidence type="ECO:0000256" key="7">
    <source>
        <dbReference type="PIRSR" id="PIRSR604254-1"/>
    </source>
</evidence>
<keyword evidence="6 8" id="KW-0472">Membrane</keyword>
<feature type="transmembrane region" description="Helical" evidence="8">
    <location>
        <begin position="164"/>
        <end position="183"/>
    </location>
</feature>
<keyword evidence="7" id="KW-0479">Metal-binding</keyword>
<dbReference type="KEGG" id="bbat:Bdt_0621"/>
<feature type="binding site" evidence="7">
    <location>
        <position position="192"/>
    </location>
    <ligand>
        <name>Zn(2+)</name>
        <dbReference type="ChEBI" id="CHEBI:29105"/>
    </ligand>
</feature>
<dbReference type="HOGENOM" id="CLU_051078_1_1_7"/>
<feature type="transmembrane region" description="Helical" evidence="8">
    <location>
        <begin position="86"/>
        <end position="104"/>
    </location>
</feature>
<keyword evidence="3" id="KW-1003">Cell membrane</keyword>
<organism evidence="9 10">
    <name type="scientific">Bdellovibrio bacteriovorus str. Tiberius</name>
    <dbReference type="NCBI Taxonomy" id="1069642"/>
    <lineage>
        <taxon>Bacteria</taxon>
        <taxon>Pseudomonadati</taxon>
        <taxon>Bdellovibrionota</taxon>
        <taxon>Bdellovibrionia</taxon>
        <taxon>Bdellovibrionales</taxon>
        <taxon>Pseudobdellovibrionaceae</taxon>
        <taxon>Bdellovibrio</taxon>
    </lineage>
</organism>
<comment type="subcellular location">
    <subcellularLocation>
        <location evidence="1">Cell membrane</location>
        <topology evidence="1">Multi-pass membrane protein</topology>
    </subcellularLocation>
</comment>
<accession>K7Z7M7</accession>
<feature type="transmembrane region" description="Helical" evidence="8">
    <location>
        <begin position="110"/>
        <end position="128"/>
    </location>
</feature>
<feature type="binding site" evidence="7">
    <location>
        <position position="196"/>
    </location>
    <ligand>
        <name>Zn(2+)</name>
        <dbReference type="ChEBI" id="CHEBI:29105"/>
    </ligand>
</feature>
<feature type="transmembrane region" description="Helical" evidence="8">
    <location>
        <begin position="140"/>
        <end position="158"/>
    </location>
</feature>
<feature type="transmembrane region" description="Helical" evidence="8">
    <location>
        <begin position="46"/>
        <end position="65"/>
    </location>
</feature>
<dbReference type="EMBL" id="CP002930">
    <property type="protein sequence ID" value="AFY00329.1"/>
    <property type="molecule type" value="Genomic_DNA"/>
</dbReference>
<dbReference type="STRING" id="1069642.Bdt_0621"/>
<dbReference type="GO" id="GO:0140911">
    <property type="term" value="F:pore-forming activity"/>
    <property type="evidence" value="ECO:0007669"/>
    <property type="project" value="InterPro"/>
</dbReference>
<dbReference type="NCBIfam" id="TIGR01065">
    <property type="entry name" value="hlyIII"/>
    <property type="match status" value="1"/>
</dbReference>
<feature type="binding site" evidence="7">
    <location>
        <position position="70"/>
    </location>
    <ligand>
        <name>Zn(2+)</name>
        <dbReference type="ChEBI" id="CHEBI:29105"/>
    </ligand>
</feature>
<gene>
    <name evidence="9" type="primary">hly3</name>
    <name evidence="9" type="ORF">Bdt_0621</name>
</gene>
<evidence type="ECO:0000256" key="6">
    <source>
        <dbReference type="ARBA" id="ARBA00023136"/>
    </source>
</evidence>
<proteinExistence type="inferred from homology"/>
<dbReference type="GO" id="GO:0005886">
    <property type="term" value="C:plasma membrane"/>
    <property type="evidence" value="ECO:0007669"/>
    <property type="project" value="UniProtKB-SubCell"/>
</dbReference>
<dbReference type="PANTHER" id="PTHR20855">
    <property type="entry name" value="ADIPOR/PROGESTIN RECEPTOR-RELATED"/>
    <property type="match status" value="1"/>
</dbReference>
<keyword evidence="7" id="KW-0862">Zinc</keyword>
<evidence type="ECO:0000313" key="9">
    <source>
        <dbReference type="EMBL" id="AFY00329.1"/>
    </source>
</evidence>
<dbReference type="GO" id="GO:0046872">
    <property type="term" value="F:metal ion binding"/>
    <property type="evidence" value="ECO:0007669"/>
    <property type="project" value="UniProtKB-KW"/>
</dbReference>
<evidence type="ECO:0000256" key="3">
    <source>
        <dbReference type="ARBA" id="ARBA00022475"/>
    </source>
</evidence>
<keyword evidence="4 8" id="KW-0812">Transmembrane</keyword>
<dbReference type="InterPro" id="IPR004254">
    <property type="entry name" value="AdipoR/HlyIII-related"/>
</dbReference>
<evidence type="ECO:0000256" key="4">
    <source>
        <dbReference type="ARBA" id="ARBA00022692"/>
    </source>
</evidence>
<dbReference type="OrthoDB" id="5292759at2"/>